<dbReference type="SUPFAM" id="SSF109604">
    <property type="entry name" value="HD-domain/PDEase-like"/>
    <property type="match status" value="1"/>
</dbReference>
<keyword evidence="3" id="KW-1185">Reference proteome</keyword>
<accession>A0A7U4QL33</accession>
<dbReference type="GO" id="GO:0016787">
    <property type="term" value="F:hydrolase activity"/>
    <property type="evidence" value="ECO:0007669"/>
    <property type="project" value="UniProtKB-KW"/>
</dbReference>
<dbReference type="PANTHER" id="PTHR38659:SF1">
    <property type="entry name" value="METAL DEPENDENT PHOSPHOHYDROLASE"/>
    <property type="match status" value="1"/>
</dbReference>
<dbReference type="RefSeq" id="WP_066063207.1">
    <property type="nucleotide sequence ID" value="NZ_CP013015.1"/>
</dbReference>
<dbReference type="CDD" id="cd00077">
    <property type="entry name" value="HDc"/>
    <property type="match status" value="1"/>
</dbReference>
<dbReference type="Proteomes" id="UP000070560">
    <property type="component" value="Chromosome"/>
</dbReference>
<evidence type="ECO:0000313" key="3">
    <source>
        <dbReference type="Proteomes" id="UP000070560"/>
    </source>
</evidence>
<name>A0A7U4QL33_DESA2</name>
<dbReference type="PANTHER" id="PTHR38659">
    <property type="entry name" value="METAL-DEPENDENT PHOSPHOHYDROLASE"/>
    <property type="match status" value="1"/>
</dbReference>
<dbReference type="KEGG" id="daw:HS1_001527"/>
<dbReference type="Pfam" id="PF01966">
    <property type="entry name" value="HD"/>
    <property type="match status" value="1"/>
</dbReference>
<sequence length="183" mass="20540">MDRKTAFSELKKRVKNKNLIKHMLATEAVMAALAERLGENKESWMLAGLLHDIDYEETKNQPERHGLRGAEILEEMGLPQEVVYAVKAHNPIHNLLRNSNLDKALYAVDPLTGLIVACALIIPEKRLSKIDSEFVLRRFKERGFAAGANREQINTCSEFGLSLEEFVDIALKAMQNIAGELGL</sequence>
<dbReference type="Gene3D" id="1.10.3210.10">
    <property type="entry name" value="Hypothetical protein af1432"/>
    <property type="match status" value="1"/>
</dbReference>
<dbReference type="InterPro" id="IPR006675">
    <property type="entry name" value="HDIG_dom"/>
</dbReference>
<evidence type="ECO:0000259" key="1">
    <source>
        <dbReference type="SMART" id="SM00471"/>
    </source>
</evidence>
<evidence type="ECO:0000313" key="2">
    <source>
        <dbReference type="EMBL" id="AMM41323.1"/>
    </source>
</evidence>
<dbReference type="EMBL" id="CP013015">
    <property type="protein sequence ID" value="AMM41323.1"/>
    <property type="molecule type" value="Genomic_DNA"/>
</dbReference>
<feature type="domain" description="HD/PDEase" evidence="1">
    <location>
        <begin position="15"/>
        <end position="123"/>
    </location>
</feature>
<dbReference type="OrthoDB" id="9801160at2"/>
<dbReference type="InterPro" id="IPR003607">
    <property type="entry name" value="HD/PDEase_dom"/>
</dbReference>
<protein>
    <submittedName>
        <fullName evidence="2">Metal dependent phosphohydrolase</fullName>
    </submittedName>
</protein>
<dbReference type="InterPro" id="IPR006674">
    <property type="entry name" value="HD_domain"/>
</dbReference>
<proteinExistence type="predicted"/>
<keyword evidence="2" id="KW-0378">Hydrolase</keyword>
<reference evidence="2 3" key="1">
    <citation type="submission" date="2015-10" db="EMBL/GenBank/DDBJ databases">
        <title>Candidatus Desulfofervidus auxilii, a hydrogenotrophic sulfate-reducing bacterium involved in the thermophilic anaerobic oxidation of methane.</title>
        <authorList>
            <person name="Krukenberg V."/>
            <person name="Richter M."/>
            <person name="Wegener G."/>
        </authorList>
    </citation>
    <scope>NUCLEOTIDE SEQUENCE [LARGE SCALE GENOMIC DNA]</scope>
    <source>
        <strain evidence="2 3">HS1</strain>
    </source>
</reference>
<organism evidence="2 3">
    <name type="scientific">Desulfofervidus auxilii</name>
    <dbReference type="NCBI Taxonomy" id="1621989"/>
    <lineage>
        <taxon>Bacteria</taxon>
        <taxon>Pseudomonadati</taxon>
        <taxon>Thermodesulfobacteriota</taxon>
        <taxon>Candidatus Desulfofervidia</taxon>
        <taxon>Candidatus Desulfofervidales</taxon>
        <taxon>Candidatus Desulfofervidaceae</taxon>
        <taxon>Candidatus Desulfofervidus</taxon>
    </lineage>
</organism>
<dbReference type="NCBIfam" id="TIGR00277">
    <property type="entry name" value="HDIG"/>
    <property type="match status" value="1"/>
</dbReference>
<dbReference type="SMART" id="SM00471">
    <property type="entry name" value="HDc"/>
    <property type="match status" value="1"/>
</dbReference>
<gene>
    <name evidence="2" type="ORF">HS1_001527</name>
</gene>
<dbReference type="AlphaFoldDB" id="A0A7U4QL33"/>